<sequence>MVLIKRSIFREYMKIKNFLLLLLIFLIFSCESQTKKINGVSFVASRDSINDKHINPVLKVQSNFVALMPYSFIRNVETPKIEFNTNREWFGESENGLLQYAKEFQKVDVKVMVKPHLWLRRGGFTGHLKADTEENWIVLENSYRDYIITYAKAAENMNAEILCIGTELEQFVLKRPDFWLKLIKEIREIYKGKLTYAANWDEFKRIAFWGELDFIGVDAYFPLTDKKSPTIADFELGWKPHKEEIIKIHKQFNKPILFTEFGYRSIDYTGKEPWDSSRIVENVNLEAQKNGLQAIHNQFWKEDWFAGGFVWKWFHAHDRVGGEKNNRFTPQNKPSEKLLKELYSK</sequence>
<dbReference type="PROSITE" id="PS51257">
    <property type="entry name" value="PROKAR_LIPOPROTEIN"/>
    <property type="match status" value="1"/>
</dbReference>
<dbReference type="InterPro" id="IPR017853">
    <property type="entry name" value="GH"/>
</dbReference>
<organism evidence="1 2">
    <name type="scientific">Tenacibaculum todarodis</name>
    <dbReference type="NCBI Taxonomy" id="1850252"/>
    <lineage>
        <taxon>Bacteria</taxon>
        <taxon>Pseudomonadati</taxon>
        <taxon>Bacteroidota</taxon>
        <taxon>Flavobacteriia</taxon>
        <taxon>Flavobacteriales</taxon>
        <taxon>Flavobacteriaceae</taxon>
        <taxon>Tenacibaculum</taxon>
    </lineage>
</organism>
<reference evidence="1 2" key="1">
    <citation type="submission" date="2016-11" db="EMBL/GenBank/DDBJ databases">
        <title>Tenacibaculum sp. LPB0136, isolated from marine environment.</title>
        <authorList>
            <person name="Kim E."/>
            <person name="Yi H."/>
        </authorList>
    </citation>
    <scope>NUCLEOTIDE SEQUENCE [LARGE SCALE GENOMIC DNA]</scope>
    <source>
        <strain evidence="1 2">LPB0136</strain>
    </source>
</reference>
<gene>
    <name evidence="1" type="ORF">LPB136_08235</name>
</gene>
<dbReference type="CDD" id="cd19608">
    <property type="entry name" value="GH113_mannanase-like"/>
    <property type="match status" value="1"/>
</dbReference>
<evidence type="ECO:0000313" key="1">
    <source>
        <dbReference type="EMBL" id="APG65339.1"/>
    </source>
</evidence>
<dbReference type="Pfam" id="PF22612">
    <property type="entry name" value="GH113"/>
    <property type="match status" value="1"/>
</dbReference>
<dbReference type="Gene3D" id="3.20.20.80">
    <property type="entry name" value="Glycosidases"/>
    <property type="match status" value="1"/>
</dbReference>
<keyword evidence="1" id="KW-0378">Hydrolase</keyword>
<dbReference type="GO" id="GO:0016787">
    <property type="term" value="F:hydrolase activity"/>
    <property type="evidence" value="ECO:0007669"/>
    <property type="project" value="UniProtKB-KW"/>
</dbReference>
<dbReference type="KEGG" id="ten:LPB136_08235"/>
<name>A0A1L3JJR0_9FLAO</name>
<dbReference type="Proteomes" id="UP000181898">
    <property type="component" value="Chromosome"/>
</dbReference>
<dbReference type="EMBL" id="CP018155">
    <property type="protein sequence ID" value="APG65339.1"/>
    <property type="molecule type" value="Genomic_DNA"/>
</dbReference>
<proteinExistence type="predicted"/>
<keyword evidence="2" id="KW-1185">Reference proteome</keyword>
<accession>A0A1L3JJR0</accession>
<dbReference type="OrthoDB" id="9773531at2"/>
<dbReference type="InterPro" id="IPR055151">
    <property type="entry name" value="GH113"/>
</dbReference>
<protein>
    <submittedName>
        <fullName evidence="1">Glycoside hydrolase</fullName>
    </submittedName>
</protein>
<dbReference type="SUPFAM" id="SSF51445">
    <property type="entry name" value="(Trans)glycosidases"/>
    <property type="match status" value="1"/>
</dbReference>
<dbReference type="STRING" id="1850252.LPB136_08235"/>
<evidence type="ECO:0000313" key="2">
    <source>
        <dbReference type="Proteomes" id="UP000181898"/>
    </source>
</evidence>
<dbReference type="AlphaFoldDB" id="A0A1L3JJR0"/>